<keyword evidence="1" id="KW-1133">Transmembrane helix</keyword>
<comment type="caution">
    <text evidence="2">The sequence shown here is derived from an EMBL/GenBank/DDBJ whole genome shotgun (WGS) entry which is preliminary data.</text>
</comment>
<dbReference type="EMBL" id="JAVXUO010001813">
    <property type="protein sequence ID" value="KAK2978883.1"/>
    <property type="molecule type" value="Genomic_DNA"/>
</dbReference>
<dbReference type="AlphaFoldDB" id="A0AA88UDL1"/>
<dbReference type="Proteomes" id="UP001187471">
    <property type="component" value="Unassembled WGS sequence"/>
</dbReference>
<name>A0AA88UDL1_9ASTE</name>
<proteinExistence type="predicted"/>
<gene>
    <name evidence="2" type="ORF">RJ640_030932</name>
</gene>
<dbReference type="InterPro" id="IPR010683">
    <property type="entry name" value="DUF1262"/>
</dbReference>
<organism evidence="2 3">
    <name type="scientific">Escallonia rubra</name>
    <dbReference type="NCBI Taxonomy" id="112253"/>
    <lineage>
        <taxon>Eukaryota</taxon>
        <taxon>Viridiplantae</taxon>
        <taxon>Streptophyta</taxon>
        <taxon>Embryophyta</taxon>
        <taxon>Tracheophyta</taxon>
        <taxon>Spermatophyta</taxon>
        <taxon>Magnoliopsida</taxon>
        <taxon>eudicotyledons</taxon>
        <taxon>Gunneridae</taxon>
        <taxon>Pentapetalae</taxon>
        <taxon>asterids</taxon>
        <taxon>campanulids</taxon>
        <taxon>Escalloniales</taxon>
        <taxon>Escalloniaceae</taxon>
        <taxon>Escallonia</taxon>
    </lineage>
</organism>
<keyword evidence="1" id="KW-0812">Transmembrane</keyword>
<protein>
    <submittedName>
        <fullName evidence="2">Uncharacterized protein</fullName>
    </submittedName>
</protein>
<evidence type="ECO:0000256" key="1">
    <source>
        <dbReference type="SAM" id="Phobius"/>
    </source>
</evidence>
<evidence type="ECO:0000313" key="3">
    <source>
        <dbReference type="Proteomes" id="UP001187471"/>
    </source>
</evidence>
<reference evidence="2" key="1">
    <citation type="submission" date="2022-12" db="EMBL/GenBank/DDBJ databases">
        <title>Draft genome assemblies for two species of Escallonia (Escalloniales).</title>
        <authorList>
            <person name="Chanderbali A."/>
            <person name="Dervinis C."/>
            <person name="Anghel I."/>
            <person name="Soltis D."/>
            <person name="Soltis P."/>
            <person name="Zapata F."/>
        </authorList>
    </citation>
    <scope>NUCLEOTIDE SEQUENCE</scope>
    <source>
        <strain evidence="2">UCBG92.1500</strain>
        <tissue evidence="2">Leaf</tissue>
    </source>
</reference>
<dbReference type="PANTHER" id="PTHR31050">
    <property type="entry name" value="OS08G0413200 PROTEIN"/>
    <property type="match status" value="1"/>
</dbReference>
<sequence length="782" mass="89757">MYVTRPRSQYLKFPETLSQPPEGPNSGFLVLQDEEAETYSCFGLCKNPELLDLPFPQNKNLTIRHTNGKHTSHYDVALVPVLNQPLSSNRYYAIEPRGTHKGEAYTCSKEEDLSTCCFCRFITDIKPRPLNPHDIYQQFEIAAFESACNSRGSFNAKSLAPDGFPPLFLRRKHWPIHTKTPKNYQLGQASGVDHSLRVRLPEFSSIFSDKSSEAVIVGKWYCPFMFIKDGTLKDQMKRSMFYEMTLEQQWEQIFSAENEDSKGSTVFVEAAIQKEVVLVAGKEAIWDEKKVVDGAVWFTSFGSAGEQISVGLSTEIVQRMRWEQERAGWVGGEERLVRVKREEVFAGAGGWRRFGCYVLVERFVLKRMDGSLCFLFAGFLQYLIPAFHYMYVTRPRSQYLKFPETLSQPPEGPNSGFLVLQDEEAETYSYFGLYKNPDLLDLPFPQNKNLTIRHRTGVGKNRRTSYYDVALVPVLNQPLSSNRYYAIKPRGTHKGEAYTCSKEEDLSTCCFCRFITDVKPRPLNPHDIYQQFEIAASESAWNSGGSFNAKSLAPDGFPPEFLRRKQWQIQTKTPKNYQLGEASGVDHSLRVRLPEFSTSFSHKSSEAVIVGKWYCPFMFIKDGTLRDQMKRSMFYEMTLEQQWEQIFSAENEDSKGSTVFVEAAIKKEVVLVAGKEAIWDEKKVVDGAVWFTNFGSAGEQISVGLSTEIVQRMRWEQERAGWVGGEERLVRVKREEVFAGAGGWRRFGCYVLVERFVLKRMDGSLVMTYDFKHTHQIRMKWE</sequence>
<dbReference type="PANTHER" id="PTHR31050:SF3">
    <property type="entry name" value="OS08G0412800 PROTEIN"/>
    <property type="match status" value="1"/>
</dbReference>
<accession>A0AA88UDL1</accession>
<evidence type="ECO:0000313" key="2">
    <source>
        <dbReference type="EMBL" id="KAK2978883.1"/>
    </source>
</evidence>
<dbReference type="Pfam" id="PF06880">
    <property type="entry name" value="DUF1262"/>
    <property type="match status" value="2"/>
</dbReference>
<keyword evidence="3" id="KW-1185">Reference proteome</keyword>
<keyword evidence="1" id="KW-0472">Membrane</keyword>
<feature type="transmembrane region" description="Helical" evidence="1">
    <location>
        <begin position="372"/>
        <end position="391"/>
    </location>
</feature>